<evidence type="ECO:0000256" key="15">
    <source>
        <dbReference type="SAM" id="Phobius"/>
    </source>
</evidence>
<feature type="domain" description="Amino acid permease N-terminal" evidence="18">
    <location>
        <begin position="123"/>
        <end position="167"/>
    </location>
</feature>
<evidence type="ECO:0000256" key="6">
    <source>
        <dbReference type="ARBA" id="ARBA00022847"/>
    </source>
</evidence>
<feature type="transmembrane region" description="Helical" evidence="15">
    <location>
        <begin position="610"/>
        <end position="628"/>
    </location>
</feature>
<keyword evidence="5 15" id="KW-0812">Transmembrane</keyword>
<evidence type="ECO:0000256" key="8">
    <source>
        <dbReference type="ARBA" id="ARBA00023053"/>
    </source>
</evidence>
<proteinExistence type="inferred from homology"/>
<comment type="subcellular location">
    <subcellularLocation>
        <location evidence="1">Cell membrane</location>
        <topology evidence="1">Multi-pass membrane protein</topology>
    </subcellularLocation>
</comment>
<evidence type="ECO:0000256" key="12">
    <source>
        <dbReference type="ARBA" id="ARBA00023201"/>
    </source>
</evidence>
<reference evidence="19" key="1">
    <citation type="journal article" date="2023" name="Mol. Biol. Evol.">
        <title>Third-Generation Sequencing Reveals the Adaptive Role of the Epigenome in Three Deep-Sea Polychaetes.</title>
        <authorList>
            <person name="Perez M."/>
            <person name="Aroh O."/>
            <person name="Sun Y."/>
            <person name="Lan Y."/>
            <person name="Juniper S.K."/>
            <person name="Young C.R."/>
            <person name="Angers B."/>
            <person name="Qian P.Y."/>
        </authorList>
    </citation>
    <scope>NUCLEOTIDE SEQUENCE</scope>
    <source>
        <strain evidence="19">P08H-3</strain>
    </source>
</reference>
<feature type="transmembrane region" description="Helical" evidence="15">
    <location>
        <begin position="640"/>
        <end position="673"/>
    </location>
</feature>
<evidence type="ECO:0000256" key="10">
    <source>
        <dbReference type="ARBA" id="ARBA00023136"/>
    </source>
</evidence>
<feature type="domain" description="Amino acid permease/ SLC12A" evidence="16">
    <location>
        <begin position="208"/>
        <end position="716"/>
    </location>
</feature>
<evidence type="ECO:0000256" key="2">
    <source>
        <dbReference type="ARBA" id="ARBA00010593"/>
    </source>
</evidence>
<dbReference type="PANTHER" id="PTHR11827:SF103">
    <property type="entry name" value="SODIUM CHLORIDE COTRANSPORTER 69, ISOFORM E"/>
    <property type="match status" value="1"/>
</dbReference>
<feature type="region of interest" description="Disordered" evidence="14">
    <location>
        <begin position="22"/>
        <end position="123"/>
    </location>
</feature>
<feature type="transmembrane region" description="Helical" evidence="15">
    <location>
        <begin position="209"/>
        <end position="229"/>
    </location>
</feature>
<dbReference type="AlphaFoldDB" id="A0AAD9JET3"/>
<dbReference type="GO" id="GO:0005886">
    <property type="term" value="C:plasma membrane"/>
    <property type="evidence" value="ECO:0007669"/>
    <property type="project" value="UniProtKB-SubCell"/>
</dbReference>
<evidence type="ECO:0000256" key="1">
    <source>
        <dbReference type="ARBA" id="ARBA00004651"/>
    </source>
</evidence>
<keyword evidence="9" id="KW-0406">Ion transport</keyword>
<feature type="domain" description="SLC12A transporter C-terminal" evidence="17">
    <location>
        <begin position="725"/>
        <end position="796"/>
    </location>
</feature>
<keyword evidence="6" id="KW-0769">Symport</keyword>
<evidence type="ECO:0000256" key="5">
    <source>
        <dbReference type="ARBA" id="ARBA00022692"/>
    </source>
</evidence>
<organism evidence="19 20">
    <name type="scientific">Paralvinella palmiformis</name>
    <dbReference type="NCBI Taxonomy" id="53620"/>
    <lineage>
        <taxon>Eukaryota</taxon>
        <taxon>Metazoa</taxon>
        <taxon>Spiralia</taxon>
        <taxon>Lophotrochozoa</taxon>
        <taxon>Annelida</taxon>
        <taxon>Polychaeta</taxon>
        <taxon>Sedentaria</taxon>
        <taxon>Canalipalpata</taxon>
        <taxon>Terebellida</taxon>
        <taxon>Terebelliformia</taxon>
        <taxon>Alvinellidae</taxon>
        <taxon>Paralvinella</taxon>
    </lineage>
</organism>
<dbReference type="GO" id="GO:0055078">
    <property type="term" value="P:sodium ion homeostasis"/>
    <property type="evidence" value="ECO:0007669"/>
    <property type="project" value="TreeGrafter"/>
</dbReference>
<dbReference type="InterPro" id="IPR004842">
    <property type="entry name" value="SLC12A_fam"/>
</dbReference>
<dbReference type="GO" id="GO:0055075">
    <property type="term" value="P:potassium ion homeostasis"/>
    <property type="evidence" value="ECO:0007669"/>
    <property type="project" value="TreeGrafter"/>
</dbReference>
<gene>
    <name evidence="19" type="ORF">LSH36_378g01015</name>
</gene>
<feature type="transmembrane region" description="Helical" evidence="15">
    <location>
        <begin position="355"/>
        <end position="375"/>
    </location>
</feature>
<feature type="transmembrane region" description="Helical" evidence="15">
    <location>
        <begin position="282"/>
        <end position="303"/>
    </location>
</feature>
<evidence type="ECO:0000256" key="3">
    <source>
        <dbReference type="ARBA" id="ARBA00022448"/>
    </source>
</evidence>
<dbReference type="GO" id="GO:0006884">
    <property type="term" value="P:cell volume homeostasis"/>
    <property type="evidence" value="ECO:0007669"/>
    <property type="project" value="TreeGrafter"/>
</dbReference>
<dbReference type="GO" id="GO:0008511">
    <property type="term" value="F:sodium:potassium:chloride symporter activity"/>
    <property type="evidence" value="ECO:0007669"/>
    <property type="project" value="TreeGrafter"/>
</dbReference>
<keyword evidence="8" id="KW-0915">Sodium</keyword>
<comment type="similarity">
    <text evidence="2">Belongs to the SLC12A transporter family.</text>
</comment>
<feature type="transmembrane region" description="Helical" evidence="15">
    <location>
        <begin position="440"/>
        <end position="460"/>
    </location>
</feature>
<evidence type="ECO:0000256" key="4">
    <source>
        <dbReference type="ARBA" id="ARBA00022475"/>
    </source>
</evidence>
<keyword evidence="20" id="KW-1185">Reference proteome</keyword>
<evidence type="ECO:0000256" key="14">
    <source>
        <dbReference type="SAM" id="MobiDB-lite"/>
    </source>
</evidence>
<keyword evidence="13" id="KW-0868">Chloride</keyword>
<evidence type="ECO:0000256" key="11">
    <source>
        <dbReference type="ARBA" id="ARBA00023180"/>
    </source>
</evidence>
<dbReference type="InterPro" id="IPR004841">
    <property type="entry name" value="AA-permease/SLC12A_dom"/>
</dbReference>
<sequence length="811" mass="87817">MAEERGLNTPAVKFSISGESLNVGLTNGHEEKAEESIPKSRSRFQVAKVEFAAEPRAENLTNGNDVPPDRTNGTEDGDVTVRTGRGEEAGGGKTTGRMHSNSVDSSISPPYSPNPADSYQTSYDTTNLKTFGANTLEALPNLDYYRNLASATGHMKKRPTLRELQQEDDIEEEGQQLLEDIENGQVPLSQIPTEEVKSAAPKFGWIKGVLVRCLLNIYGVMLFLRLSWVVGQSGIGLSALVILLATAVTVITSLSMSAICTNGDVKGGGAYFMISRSLGPEFGGAIGLIFSVANAVAVAMYVVGFAETIRDLLEHYDCLMVDHINDVRIIGLITIVLLLAVALIGMEWEARAQIVLLGILVIAIVNFLVGTLIPATEDKKAKGFYGYRGTIFQENFGPDFRDGHNFFSVFAIFFPAATGILAGANISGDLQDAQKAIPKGTLLAILISTITYFAMAWMAGSCIIRDALGPVSNFLNGTNGTDAIAGVINASLYNVTDVGGKDPMVCTLDSCPYGLHNDMQAMQLASGFGPLTIAGIISATLSSALASLVSAPKVFQAVCRDKIFPWIHVFAKGYGNAEEPWRAYFLTVAIGAMCICIGRLNAIAPLISNFFLMSYALINYSCFDASLAKSPGGYYSKWLSLLGALLCLAVMFVINWWTALITFACVSTLYVYVHYRKPDINWGSSTQAHVYRNALQHTLKLSHVLDHVKNYRPQLLVLCGFPSDRQILVDFGSNITKNVSLMVCGHVILGDSQAKLTDTTKYTKAASAWLYKRKSKAFYCGVIAPNLRSGCQALIQFLPHSSTQEFRIAVM</sequence>
<accession>A0AAD9JET3</accession>
<dbReference type="Gene3D" id="1.20.1740.10">
    <property type="entry name" value="Amino acid/polyamine transporter I"/>
    <property type="match status" value="1"/>
</dbReference>
<feature type="compositionally biased region" description="Polar residues" evidence="14">
    <location>
        <begin position="97"/>
        <end position="123"/>
    </location>
</feature>
<dbReference type="Pfam" id="PF00324">
    <property type="entry name" value="AA_permease"/>
    <property type="match status" value="1"/>
</dbReference>
<dbReference type="InterPro" id="IPR018491">
    <property type="entry name" value="SLC12_C"/>
</dbReference>
<keyword evidence="10 15" id="KW-0472">Membrane</keyword>
<dbReference type="InterPro" id="IPR013612">
    <property type="entry name" value="AA_permease_N"/>
</dbReference>
<keyword evidence="3" id="KW-0813">Transport</keyword>
<feature type="transmembrane region" description="Helical" evidence="15">
    <location>
        <begin position="329"/>
        <end position="348"/>
    </location>
</feature>
<evidence type="ECO:0000313" key="20">
    <source>
        <dbReference type="Proteomes" id="UP001208570"/>
    </source>
</evidence>
<feature type="transmembrane region" description="Helical" evidence="15">
    <location>
        <begin position="581"/>
        <end position="598"/>
    </location>
</feature>
<evidence type="ECO:0000259" key="17">
    <source>
        <dbReference type="Pfam" id="PF03522"/>
    </source>
</evidence>
<name>A0AAD9JET3_9ANNE</name>
<dbReference type="GO" id="GO:0055064">
    <property type="term" value="P:chloride ion homeostasis"/>
    <property type="evidence" value="ECO:0007669"/>
    <property type="project" value="TreeGrafter"/>
</dbReference>
<dbReference type="Proteomes" id="UP001208570">
    <property type="component" value="Unassembled WGS sequence"/>
</dbReference>
<evidence type="ECO:0000256" key="9">
    <source>
        <dbReference type="ARBA" id="ARBA00023065"/>
    </source>
</evidence>
<dbReference type="PANTHER" id="PTHR11827">
    <property type="entry name" value="SOLUTE CARRIER FAMILY 12, CATION COTRANSPORTERS"/>
    <property type="match status" value="1"/>
</dbReference>
<keyword evidence="4" id="KW-1003">Cell membrane</keyword>
<feature type="transmembrane region" description="Helical" evidence="15">
    <location>
        <begin position="406"/>
        <end position="428"/>
    </location>
</feature>
<comment type="caution">
    <text evidence="19">The sequence shown here is derived from an EMBL/GenBank/DDBJ whole genome shotgun (WGS) entry which is preliminary data.</text>
</comment>
<evidence type="ECO:0000256" key="13">
    <source>
        <dbReference type="ARBA" id="ARBA00023214"/>
    </source>
</evidence>
<evidence type="ECO:0000313" key="19">
    <source>
        <dbReference type="EMBL" id="KAK2151035.1"/>
    </source>
</evidence>
<keyword evidence="11" id="KW-0325">Glycoprotein</keyword>
<dbReference type="Pfam" id="PF08403">
    <property type="entry name" value="AA_permease_N"/>
    <property type="match status" value="1"/>
</dbReference>
<dbReference type="Pfam" id="PF03522">
    <property type="entry name" value="SLC12"/>
    <property type="match status" value="1"/>
</dbReference>
<dbReference type="FunFam" id="1.20.1740.10:FF:000022">
    <property type="entry name" value="Bumetanide-sensitive na-k-cl cotransport protein"/>
    <property type="match status" value="1"/>
</dbReference>
<dbReference type="GO" id="GO:1990573">
    <property type="term" value="P:potassium ion import across plasma membrane"/>
    <property type="evidence" value="ECO:0007669"/>
    <property type="project" value="TreeGrafter"/>
</dbReference>
<protein>
    <submittedName>
        <fullName evidence="19">Uncharacterized protein</fullName>
    </submittedName>
</protein>
<evidence type="ECO:0000259" key="16">
    <source>
        <dbReference type="Pfam" id="PF00324"/>
    </source>
</evidence>
<evidence type="ECO:0000256" key="7">
    <source>
        <dbReference type="ARBA" id="ARBA00022989"/>
    </source>
</evidence>
<keyword evidence="12" id="KW-0739">Sodium transport</keyword>
<evidence type="ECO:0000259" key="18">
    <source>
        <dbReference type="Pfam" id="PF08403"/>
    </source>
</evidence>
<dbReference type="EMBL" id="JAODUP010000378">
    <property type="protein sequence ID" value="KAK2151035.1"/>
    <property type="molecule type" value="Genomic_DNA"/>
</dbReference>
<feature type="transmembrane region" description="Helical" evidence="15">
    <location>
        <begin position="235"/>
        <end position="261"/>
    </location>
</feature>
<keyword evidence="7 15" id="KW-1133">Transmembrane helix</keyword>
<feature type="compositionally biased region" description="Basic and acidic residues" evidence="14">
    <location>
        <begin position="28"/>
        <end position="38"/>
    </location>
</feature>